<keyword evidence="2" id="KW-1015">Disulfide bond</keyword>
<dbReference type="SUPFAM" id="SSF101148">
    <property type="entry name" value="Plant invertase/pectin methylesterase inhibitor"/>
    <property type="match status" value="1"/>
</dbReference>
<reference evidence="7" key="1">
    <citation type="journal article" date="2019" name="Nat. Commun.">
        <title>The genome of broomcorn millet.</title>
        <authorList>
            <person name="Zou C."/>
            <person name="Miki D."/>
            <person name="Li D."/>
            <person name="Tang Q."/>
            <person name="Xiao L."/>
            <person name="Rajput S."/>
            <person name="Deng P."/>
            <person name="Jia W."/>
            <person name="Huang R."/>
            <person name="Zhang M."/>
            <person name="Sun Y."/>
            <person name="Hu J."/>
            <person name="Fu X."/>
            <person name="Schnable P.S."/>
            <person name="Li F."/>
            <person name="Zhang H."/>
            <person name="Feng B."/>
            <person name="Zhu X."/>
            <person name="Liu R."/>
            <person name="Schnable J.C."/>
            <person name="Zhu J.-K."/>
            <person name="Zhang H."/>
        </authorList>
    </citation>
    <scope>NUCLEOTIDE SEQUENCE [LARGE SCALE GENOMIC DNA]</scope>
</reference>
<dbReference type="PANTHER" id="PTHR35357">
    <property type="entry name" value="OS02G0537100 PROTEIN"/>
    <property type="match status" value="1"/>
</dbReference>
<evidence type="ECO:0000256" key="2">
    <source>
        <dbReference type="ARBA" id="ARBA00023157"/>
    </source>
</evidence>
<accession>A0A3L6RKE0</accession>
<evidence type="ECO:0000256" key="4">
    <source>
        <dbReference type="SAM" id="SignalP"/>
    </source>
</evidence>
<protein>
    <submittedName>
        <fullName evidence="6">Pectinesterase inhibitor</fullName>
    </submittedName>
</protein>
<dbReference type="AlphaFoldDB" id="A0A3L6RKE0"/>
<evidence type="ECO:0000259" key="5">
    <source>
        <dbReference type="SMART" id="SM00856"/>
    </source>
</evidence>
<evidence type="ECO:0000313" key="6">
    <source>
        <dbReference type="EMBL" id="RLN04205.1"/>
    </source>
</evidence>
<feature type="signal peptide" evidence="4">
    <location>
        <begin position="1"/>
        <end position="25"/>
    </location>
</feature>
<dbReference type="GO" id="GO:0004857">
    <property type="term" value="F:enzyme inhibitor activity"/>
    <property type="evidence" value="ECO:0007669"/>
    <property type="project" value="InterPro"/>
</dbReference>
<name>A0A3L6RKE0_PANMI</name>
<dbReference type="PANTHER" id="PTHR35357:SF8">
    <property type="entry name" value="OS01G0111000 PROTEIN"/>
    <property type="match status" value="1"/>
</dbReference>
<dbReference type="NCBIfam" id="TIGR01614">
    <property type="entry name" value="PME_inhib"/>
    <property type="match status" value="1"/>
</dbReference>
<dbReference type="Pfam" id="PF04043">
    <property type="entry name" value="PMEI"/>
    <property type="match status" value="1"/>
</dbReference>
<evidence type="ECO:0000313" key="7">
    <source>
        <dbReference type="Proteomes" id="UP000275267"/>
    </source>
</evidence>
<feature type="chain" id="PRO_5018000785" evidence="4">
    <location>
        <begin position="26"/>
        <end position="188"/>
    </location>
</feature>
<proteinExistence type="inferred from homology"/>
<dbReference type="EMBL" id="PQIB02000008">
    <property type="protein sequence ID" value="RLN04205.1"/>
    <property type="molecule type" value="Genomic_DNA"/>
</dbReference>
<dbReference type="InterPro" id="IPR035513">
    <property type="entry name" value="Invertase/methylesterase_inhib"/>
</dbReference>
<dbReference type="SMART" id="SM00856">
    <property type="entry name" value="PMEI"/>
    <property type="match status" value="1"/>
</dbReference>
<dbReference type="OrthoDB" id="764172at2759"/>
<evidence type="ECO:0000256" key="1">
    <source>
        <dbReference type="ARBA" id="ARBA00022729"/>
    </source>
</evidence>
<organism evidence="6 7">
    <name type="scientific">Panicum miliaceum</name>
    <name type="common">Proso millet</name>
    <name type="synonym">Broomcorn millet</name>
    <dbReference type="NCBI Taxonomy" id="4540"/>
    <lineage>
        <taxon>Eukaryota</taxon>
        <taxon>Viridiplantae</taxon>
        <taxon>Streptophyta</taxon>
        <taxon>Embryophyta</taxon>
        <taxon>Tracheophyta</taxon>
        <taxon>Spermatophyta</taxon>
        <taxon>Magnoliopsida</taxon>
        <taxon>Liliopsida</taxon>
        <taxon>Poales</taxon>
        <taxon>Poaceae</taxon>
        <taxon>PACMAD clade</taxon>
        <taxon>Panicoideae</taxon>
        <taxon>Panicodae</taxon>
        <taxon>Paniceae</taxon>
        <taxon>Panicinae</taxon>
        <taxon>Panicum</taxon>
        <taxon>Panicum sect. Panicum</taxon>
    </lineage>
</organism>
<dbReference type="Gene3D" id="1.20.140.40">
    <property type="entry name" value="Invertase/pectin methylesterase inhibitor family protein"/>
    <property type="match status" value="1"/>
</dbReference>
<keyword evidence="1 4" id="KW-0732">Signal</keyword>
<keyword evidence="7" id="KW-1185">Reference proteome</keyword>
<feature type="domain" description="Pectinesterase inhibitor" evidence="5">
    <location>
        <begin position="25"/>
        <end position="169"/>
    </location>
</feature>
<evidence type="ECO:0000256" key="3">
    <source>
        <dbReference type="ARBA" id="ARBA00038471"/>
    </source>
</evidence>
<dbReference type="Proteomes" id="UP000275267">
    <property type="component" value="Unassembled WGS sequence"/>
</dbReference>
<comment type="caution">
    <text evidence="6">The sequence shown here is derived from an EMBL/GenBank/DDBJ whole genome shotgun (WGS) entry which is preliminary data.</text>
</comment>
<gene>
    <name evidence="6" type="ORF">C2845_PM13G24350</name>
</gene>
<comment type="similarity">
    <text evidence="3">Belongs to the PMEI family.</text>
</comment>
<dbReference type="InterPro" id="IPR006501">
    <property type="entry name" value="Pectinesterase_inhib_dom"/>
</dbReference>
<sequence>MAKQAAMAIVLLAVAAAASLPAALADADLVASTCKSSDNPQCAAVLGADPRSANATTVREFASIALDVAAAAARDASGFLSGEAARRDRTDVGDALSDCVGYYGGAIDALETAREDFDAGAYGEAEKEAGDAEGAADSCEQAFTDRRLESTVSDVDRRMKDRASVAGDLIDLLWGDKRRRSGRRLLRP</sequence>